<feature type="region of interest" description="Disordered" evidence="1">
    <location>
        <begin position="61"/>
        <end position="81"/>
    </location>
</feature>
<dbReference type="InterPro" id="IPR021408">
    <property type="entry name" value="DUF3046"/>
</dbReference>
<accession>A0A9X2GYU0</accession>
<name>A0A9X2GYU0_9MICO</name>
<evidence type="ECO:0000256" key="1">
    <source>
        <dbReference type="SAM" id="MobiDB-lite"/>
    </source>
</evidence>
<dbReference type="EMBL" id="JAMZDY010000001">
    <property type="protein sequence ID" value="MCP2371580.1"/>
    <property type="molecule type" value="Genomic_DNA"/>
</dbReference>
<dbReference type="Pfam" id="PF11248">
    <property type="entry name" value="DUF3046"/>
    <property type="match status" value="1"/>
</dbReference>
<keyword evidence="3" id="KW-1185">Reference proteome</keyword>
<comment type="caution">
    <text evidence="2">The sequence shown here is derived from an EMBL/GenBank/DDBJ whole genome shotgun (WGS) entry which is preliminary data.</text>
</comment>
<dbReference type="RefSeq" id="WP_156999601.1">
    <property type="nucleotide sequence ID" value="NZ_BAAANU010000014.1"/>
</dbReference>
<protein>
    <recommendedName>
        <fullName evidence="4">DUF3046 domain-containing protein</fullName>
    </recommendedName>
</protein>
<dbReference type="AlphaFoldDB" id="A0A9X2GYU0"/>
<gene>
    <name evidence="2" type="ORF">BJ978_002256</name>
</gene>
<evidence type="ECO:0000313" key="2">
    <source>
        <dbReference type="EMBL" id="MCP2371580.1"/>
    </source>
</evidence>
<dbReference type="OrthoDB" id="3215033at2"/>
<proteinExistence type="predicted"/>
<reference evidence="2" key="1">
    <citation type="submission" date="2022-06" db="EMBL/GenBank/DDBJ databases">
        <title>Sequencing the genomes of 1000 actinobacteria strains.</title>
        <authorList>
            <person name="Klenk H.-P."/>
        </authorList>
    </citation>
    <scope>NUCLEOTIDE SEQUENCE</scope>
    <source>
        <strain evidence="2">DSM 22016</strain>
    </source>
</reference>
<sequence length="81" mass="8332">MKLSEFRFAVDHEFGAGYGAVVVADLALAGVGGRTAREALAAGVPARTVWFALCDAADVPEERRHGVGRPTPGASGAHGTR</sequence>
<evidence type="ECO:0008006" key="4">
    <source>
        <dbReference type="Google" id="ProtNLM"/>
    </source>
</evidence>
<dbReference type="Proteomes" id="UP001139722">
    <property type="component" value="Unassembled WGS sequence"/>
</dbReference>
<organism evidence="2 3">
    <name type="scientific">Agromyces terreus</name>
    <dbReference type="NCBI Taxonomy" id="424795"/>
    <lineage>
        <taxon>Bacteria</taxon>
        <taxon>Bacillati</taxon>
        <taxon>Actinomycetota</taxon>
        <taxon>Actinomycetes</taxon>
        <taxon>Micrococcales</taxon>
        <taxon>Microbacteriaceae</taxon>
        <taxon>Agromyces</taxon>
    </lineage>
</organism>
<evidence type="ECO:0000313" key="3">
    <source>
        <dbReference type="Proteomes" id="UP001139722"/>
    </source>
</evidence>